<sequence length="201" mass="22247">MGEIFSLLPEVCTFHLPSSTRSTAAVPSIVGTSIQTASTLATHFRRPRKFLQHASFGLSLVFASIHSAVRLLHLQTPPANSLIHCEQMPLIINGPPNDTVLISQGNGSLNRLFLGRCHAVWISGSQLETGPITYHRSSQCRVNGHKMRDCPVPDLRIQIRELQGQVKELQQQLYEAQQQLGQAQQSTVQQEEDTEMSSEIA</sequence>
<comment type="caution">
    <text evidence="1">The sequence shown here is derived from an EMBL/GenBank/DDBJ whole genome shotgun (WGS) entry which is preliminary data.</text>
</comment>
<reference evidence="1" key="1">
    <citation type="submission" date="2022-08" db="EMBL/GenBank/DDBJ databases">
        <title>Genome Sequence of Fusarium decemcellulare.</title>
        <authorList>
            <person name="Buettner E."/>
        </authorList>
    </citation>
    <scope>NUCLEOTIDE SEQUENCE</scope>
    <source>
        <strain evidence="1">Babe19</strain>
    </source>
</reference>
<proteinExistence type="predicted"/>
<dbReference type="EMBL" id="JANRMS010001297">
    <property type="protein sequence ID" value="KAJ3529359.1"/>
    <property type="molecule type" value="Genomic_DNA"/>
</dbReference>
<protein>
    <submittedName>
        <fullName evidence="1">Uncharacterized protein</fullName>
    </submittedName>
</protein>
<evidence type="ECO:0000313" key="2">
    <source>
        <dbReference type="Proteomes" id="UP001148629"/>
    </source>
</evidence>
<evidence type="ECO:0000313" key="1">
    <source>
        <dbReference type="EMBL" id="KAJ3529359.1"/>
    </source>
</evidence>
<organism evidence="1 2">
    <name type="scientific">Fusarium decemcellulare</name>
    <dbReference type="NCBI Taxonomy" id="57161"/>
    <lineage>
        <taxon>Eukaryota</taxon>
        <taxon>Fungi</taxon>
        <taxon>Dikarya</taxon>
        <taxon>Ascomycota</taxon>
        <taxon>Pezizomycotina</taxon>
        <taxon>Sordariomycetes</taxon>
        <taxon>Hypocreomycetidae</taxon>
        <taxon>Hypocreales</taxon>
        <taxon>Nectriaceae</taxon>
        <taxon>Fusarium</taxon>
        <taxon>Fusarium decemcellulare species complex</taxon>
    </lineage>
</organism>
<gene>
    <name evidence="1" type="ORF">NM208_g9795</name>
</gene>
<dbReference type="Proteomes" id="UP001148629">
    <property type="component" value="Unassembled WGS sequence"/>
</dbReference>
<accession>A0ACC1S079</accession>
<name>A0ACC1S079_9HYPO</name>
<keyword evidence="2" id="KW-1185">Reference proteome</keyword>